<dbReference type="GO" id="GO:0030420">
    <property type="term" value="P:establishment of competence for transformation"/>
    <property type="evidence" value="ECO:0007669"/>
    <property type="project" value="InterPro"/>
</dbReference>
<dbReference type="AlphaFoldDB" id="A0A840QT55"/>
<accession>A0A840QT55</accession>
<dbReference type="RefSeq" id="WP_343043371.1">
    <property type="nucleotide sequence ID" value="NZ_JACHHB010000014.1"/>
</dbReference>
<proteinExistence type="predicted"/>
<sequence length="156" mass="18073">MKENQVLESYVINKETMALLPAREIDYDTIVIEKHQKLFVKETPINIIETACKEAASTYEGRRIATTERTGIQKRVPIPINRFENIYAFPTHSPTNFECKWIFLSHIRSSEPHVKSTKQTSLTFHNNHEITLPVSPTTIERQIHRTAYCAVCFSPR</sequence>
<dbReference type="Proteomes" id="UP000551878">
    <property type="component" value="Unassembled WGS sequence"/>
</dbReference>
<evidence type="ECO:0000313" key="1">
    <source>
        <dbReference type="EMBL" id="MBB5174544.1"/>
    </source>
</evidence>
<organism evidence="1 2">
    <name type="scientific">Texcoconibacillus texcoconensis</name>
    <dbReference type="NCBI Taxonomy" id="1095777"/>
    <lineage>
        <taxon>Bacteria</taxon>
        <taxon>Bacillati</taxon>
        <taxon>Bacillota</taxon>
        <taxon>Bacilli</taxon>
        <taxon>Bacillales</taxon>
        <taxon>Bacillaceae</taxon>
        <taxon>Texcoconibacillus</taxon>
    </lineage>
</organism>
<comment type="caution">
    <text evidence="1">The sequence shown here is derived from an EMBL/GenBank/DDBJ whole genome shotgun (WGS) entry which is preliminary data.</text>
</comment>
<keyword evidence="2" id="KW-1185">Reference proteome</keyword>
<protein>
    <submittedName>
        <fullName evidence="1">Competence protein ComK</fullName>
    </submittedName>
</protein>
<dbReference type="Pfam" id="PF06338">
    <property type="entry name" value="ComK"/>
    <property type="match status" value="1"/>
</dbReference>
<reference evidence="1 2" key="1">
    <citation type="submission" date="2020-08" db="EMBL/GenBank/DDBJ databases">
        <title>Genomic Encyclopedia of Type Strains, Phase IV (KMG-IV): sequencing the most valuable type-strain genomes for metagenomic binning, comparative biology and taxonomic classification.</title>
        <authorList>
            <person name="Goeker M."/>
        </authorList>
    </citation>
    <scope>NUCLEOTIDE SEQUENCE [LARGE SCALE GENOMIC DNA]</scope>
    <source>
        <strain evidence="1 2">DSM 24696</strain>
    </source>
</reference>
<dbReference type="InterPro" id="IPR010461">
    <property type="entry name" value="ComK"/>
</dbReference>
<gene>
    <name evidence="1" type="ORF">HNQ41_002761</name>
</gene>
<dbReference type="EMBL" id="JACHHB010000014">
    <property type="protein sequence ID" value="MBB5174544.1"/>
    <property type="molecule type" value="Genomic_DNA"/>
</dbReference>
<evidence type="ECO:0000313" key="2">
    <source>
        <dbReference type="Proteomes" id="UP000551878"/>
    </source>
</evidence>
<name>A0A840QT55_9BACI</name>